<gene>
    <name evidence="2" type="ORF">M378DRAFT_170583</name>
</gene>
<dbReference type="AlphaFoldDB" id="A0A0C2WAY8"/>
<keyword evidence="3" id="KW-1185">Reference proteome</keyword>
<organism evidence="2 3">
    <name type="scientific">Amanita muscaria (strain Koide BX008)</name>
    <dbReference type="NCBI Taxonomy" id="946122"/>
    <lineage>
        <taxon>Eukaryota</taxon>
        <taxon>Fungi</taxon>
        <taxon>Dikarya</taxon>
        <taxon>Basidiomycota</taxon>
        <taxon>Agaricomycotina</taxon>
        <taxon>Agaricomycetes</taxon>
        <taxon>Agaricomycetidae</taxon>
        <taxon>Agaricales</taxon>
        <taxon>Pluteineae</taxon>
        <taxon>Amanitaceae</taxon>
        <taxon>Amanita</taxon>
    </lineage>
</organism>
<reference evidence="2 3" key="1">
    <citation type="submission" date="2014-04" db="EMBL/GenBank/DDBJ databases">
        <title>Evolutionary Origins and Diversification of the Mycorrhizal Mutualists.</title>
        <authorList>
            <consortium name="DOE Joint Genome Institute"/>
            <consortium name="Mycorrhizal Genomics Consortium"/>
            <person name="Kohler A."/>
            <person name="Kuo A."/>
            <person name="Nagy L.G."/>
            <person name="Floudas D."/>
            <person name="Copeland A."/>
            <person name="Barry K.W."/>
            <person name="Cichocki N."/>
            <person name="Veneault-Fourrey C."/>
            <person name="LaButti K."/>
            <person name="Lindquist E.A."/>
            <person name="Lipzen A."/>
            <person name="Lundell T."/>
            <person name="Morin E."/>
            <person name="Murat C."/>
            <person name="Riley R."/>
            <person name="Ohm R."/>
            <person name="Sun H."/>
            <person name="Tunlid A."/>
            <person name="Henrissat B."/>
            <person name="Grigoriev I.V."/>
            <person name="Hibbett D.S."/>
            <person name="Martin F."/>
        </authorList>
    </citation>
    <scope>NUCLEOTIDE SEQUENCE [LARGE SCALE GENOMIC DNA]</scope>
    <source>
        <strain evidence="2 3">Koide BX008</strain>
    </source>
</reference>
<proteinExistence type="predicted"/>
<evidence type="ECO:0000256" key="1">
    <source>
        <dbReference type="SAM" id="MobiDB-lite"/>
    </source>
</evidence>
<evidence type="ECO:0000313" key="2">
    <source>
        <dbReference type="EMBL" id="KIL58422.1"/>
    </source>
</evidence>
<dbReference type="InParanoid" id="A0A0C2WAY8"/>
<feature type="compositionally biased region" description="Acidic residues" evidence="1">
    <location>
        <begin position="123"/>
        <end position="135"/>
    </location>
</feature>
<dbReference type="Proteomes" id="UP000054549">
    <property type="component" value="Unassembled WGS sequence"/>
</dbReference>
<protein>
    <submittedName>
        <fullName evidence="2">Uncharacterized protein</fullName>
    </submittedName>
</protein>
<name>A0A0C2WAY8_AMAMK</name>
<feature type="region of interest" description="Disordered" evidence="1">
    <location>
        <begin position="86"/>
        <end position="167"/>
    </location>
</feature>
<dbReference type="HOGENOM" id="CLU_823791_0_0_1"/>
<accession>A0A0C2WAY8</accession>
<evidence type="ECO:0000313" key="3">
    <source>
        <dbReference type="Proteomes" id="UP000054549"/>
    </source>
</evidence>
<dbReference type="EMBL" id="KN818338">
    <property type="protein sequence ID" value="KIL58422.1"/>
    <property type="molecule type" value="Genomic_DNA"/>
</dbReference>
<sequence length="337" mass="36395">MSTSLSLRVASTLADLDMPTAQLVIELALDDLYQLPDDEFNSNRVLSNLEYALAEQEREFMRYRSVYGFSQSNSVAASGSLSNVGITDTGNSGNGTHQGGHEGPSHGTDLFDDLPSIRSETDTLPDNEDEDDPCPYDDLPSIRSETSELPDDIANDSRPGSAYYLEKPKGLEYLPSIRSETSTFSRDEDDDDDPVSDDAYTLADGNGHYDDLPSICSETRALSEDDYSLVDSGLPTDSMSQLGNSRIQLPNYCSTVSGGVIGGFRADTPISPESLVADVHDASVPTGAGMMHSLHRCSKALLNAIDGIGCIRWRRIKHGILGSIWAPQTQSSSEPSP</sequence>